<dbReference type="InterPro" id="IPR006440">
    <property type="entry name" value="Doc"/>
</dbReference>
<dbReference type="PROSITE" id="PS51459">
    <property type="entry name" value="FIDO"/>
    <property type="match status" value="1"/>
</dbReference>
<dbReference type="AlphaFoldDB" id="A0A0R2FKB2"/>
<evidence type="ECO:0000313" key="2">
    <source>
        <dbReference type="EMBL" id="KRN29071.1"/>
    </source>
</evidence>
<dbReference type="STRING" id="81857.IV38_GL001287"/>
<dbReference type="GO" id="GO:0016301">
    <property type="term" value="F:kinase activity"/>
    <property type="evidence" value="ECO:0007669"/>
    <property type="project" value="InterPro"/>
</dbReference>
<dbReference type="Proteomes" id="UP000051751">
    <property type="component" value="Unassembled WGS sequence"/>
</dbReference>
<organism evidence="2 5">
    <name type="scientific">Lactobacillus selangorensis</name>
    <dbReference type="NCBI Taxonomy" id="81857"/>
    <lineage>
        <taxon>Bacteria</taxon>
        <taxon>Bacillati</taxon>
        <taxon>Bacillota</taxon>
        <taxon>Bacilli</taxon>
        <taxon>Lactobacillales</taxon>
        <taxon>Lactobacillaceae</taxon>
        <taxon>Lactobacillus</taxon>
    </lineage>
</organism>
<evidence type="ECO:0000313" key="4">
    <source>
        <dbReference type="Proteomes" id="UP000051645"/>
    </source>
</evidence>
<evidence type="ECO:0000313" key="3">
    <source>
        <dbReference type="EMBL" id="KRN30017.1"/>
    </source>
</evidence>
<dbReference type="InterPro" id="IPR053737">
    <property type="entry name" value="Type_II_TA_Toxin"/>
</dbReference>
<dbReference type="PANTHER" id="PTHR39426">
    <property type="entry name" value="HOMOLOGY TO DEATH-ON-CURING PROTEIN OF PHAGE P1"/>
    <property type="match status" value="1"/>
</dbReference>
<sequence length="133" mass="15298">MMKYLTAEDIISINVEVQNYYGTSPLIRDDVALDYIVQSADQVVFGKRLYDTSAKLGAYYVIKLTKKHIFNDANKRTAYLALNFFLAKNNLEFVGEHLTLANMIIKIAQVDGETDEMWERMNAYLEENIQTLS</sequence>
<proteinExistence type="predicted"/>
<dbReference type="InterPro" id="IPR003812">
    <property type="entry name" value="Fido"/>
</dbReference>
<feature type="domain" description="Fido" evidence="1">
    <location>
        <begin position="5"/>
        <end position="127"/>
    </location>
</feature>
<dbReference type="Pfam" id="PF02661">
    <property type="entry name" value="Fic"/>
    <property type="match status" value="1"/>
</dbReference>
<comment type="caution">
    <text evidence="2">The sequence shown here is derived from an EMBL/GenBank/DDBJ whole genome shotgun (WGS) entry which is preliminary data.</text>
</comment>
<reference evidence="4 5" key="1">
    <citation type="journal article" date="2015" name="Genome Announc.">
        <title>Expanding the biotechnology potential of lactobacilli through comparative genomics of 213 strains and associated genera.</title>
        <authorList>
            <person name="Sun Z."/>
            <person name="Harris H.M."/>
            <person name="McCann A."/>
            <person name="Guo C."/>
            <person name="Argimon S."/>
            <person name="Zhang W."/>
            <person name="Yang X."/>
            <person name="Jeffery I.B."/>
            <person name="Cooney J.C."/>
            <person name="Kagawa T.F."/>
            <person name="Liu W."/>
            <person name="Song Y."/>
            <person name="Salvetti E."/>
            <person name="Wrobel A."/>
            <person name="Rasinkangas P."/>
            <person name="Parkhill J."/>
            <person name="Rea M.C."/>
            <person name="O'Sullivan O."/>
            <person name="Ritari J."/>
            <person name="Douillard F.P."/>
            <person name="Paul Ross R."/>
            <person name="Yang R."/>
            <person name="Briner A.E."/>
            <person name="Felis G.E."/>
            <person name="de Vos W.M."/>
            <person name="Barrangou R."/>
            <person name="Klaenhammer T.R."/>
            <person name="Caufield P.W."/>
            <person name="Cui Y."/>
            <person name="Zhang H."/>
            <person name="O'Toole P.W."/>
        </authorList>
    </citation>
    <scope>NUCLEOTIDE SEQUENCE [LARGE SCALE GENOMIC DNA]</scope>
    <source>
        <strain evidence="2 5">ATCC BAA-66</strain>
        <strain evidence="3 4">DSM 13344</strain>
    </source>
</reference>
<protein>
    <recommendedName>
        <fullName evidence="1">Fido domain-containing protein</fullName>
    </recommendedName>
</protein>
<dbReference type="Proteomes" id="UP000051645">
    <property type="component" value="Unassembled WGS sequence"/>
</dbReference>
<dbReference type="OrthoDB" id="9802752at2"/>
<accession>A0A0R2FKB2</accession>
<keyword evidence="4" id="KW-1185">Reference proteome</keyword>
<dbReference type="EMBL" id="JQAZ01000009">
    <property type="protein sequence ID" value="KRN30017.1"/>
    <property type="molecule type" value="Genomic_DNA"/>
</dbReference>
<dbReference type="PANTHER" id="PTHR39426:SF1">
    <property type="entry name" value="HOMOLOGY TO DEATH-ON-CURING PROTEIN OF PHAGE P1"/>
    <property type="match status" value="1"/>
</dbReference>
<gene>
    <name evidence="2" type="ORF">IV38_GL001287</name>
    <name evidence="3" type="ORF">IV40_GL002045</name>
</gene>
<evidence type="ECO:0000313" key="5">
    <source>
        <dbReference type="Proteomes" id="UP000051751"/>
    </source>
</evidence>
<name>A0A0R2FKB2_9LACO</name>
<dbReference type="NCBIfam" id="TIGR01550">
    <property type="entry name" value="DOC_P1"/>
    <property type="match status" value="1"/>
</dbReference>
<evidence type="ECO:0000259" key="1">
    <source>
        <dbReference type="PROSITE" id="PS51459"/>
    </source>
</evidence>
<dbReference type="PATRIC" id="fig|81857.3.peg.1293"/>
<dbReference type="Gene3D" id="1.20.120.1870">
    <property type="entry name" value="Fic/DOC protein, Fido domain"/>
    <property type="match status" value="1"/>
</dbReference>
<dbReference type="EMBL" id="JQAT01000002">
    <property type="protein sequence ID" value="KRN29071.1"/>
    <property type="molecule type" value="Genomic_DNA"/>
</dbReference>